<reference evidence="1" key="1">
    <citation type="submission" date="2023-01" db="EMBL/GenBank/DDBJ databases">
        <title>Colletotrichum chrysophilum M932 genome sequence.</title>
        <authorList>
            <person name="Baroncelli R."/>
        </authorList>
    </citation>
    <scope>NUCLEOTIDE SEQUENCE</scope>
    <source>
        <strain evidence="1">M932</strain>
    </source>
</reference>
<protein>
    <submittedName>
        <fullName evidence="1">Uncharacterized protein</fullName>
    </submittedName>
</protein>
<evidence type="ECO:0000313" key="2">
    <source>
        <dbReference type="Proteomes" id="UP001243330"/>
    </source>
</evidence>
<dbReference type="EMBL" id="JAQOWY010000090">
    <property type="protein sequence ID" value="KAK1851727.1"/>
    <property type="molecule type" value="Genomic_DNA"/>
</dbReference>
<evidence type="ECO:0000313" key="1">
    <source>
        <dbReference type="EMBL" id="KAK1851727.1"/>
    </source>
</evidence>
<dbReference type="AlphaFoldDB" id="A0AAD9AQ69"/>
<comment type="caution">
    <text evidence="1">The sequence shown here is derived from an EMBL/GenBank/DDBJ whole genome shotgun (WGS) entry which is preliminary data.</text>
</comment>
<dbReference type="Proteomes" id="UP001243330">
    <property type="component" value="Unassembled WGS sequence"/>
</dbReference>
<name>A0AAD9AQ69_9PEZI</name>
<keyword evidence="2" id="KW-1185">Reference proteome</keyword>
<gene>
    <name evidence="1" type="ORF">CCHR01_05614</name>
</gene>
<organism evidence="1 2">
    <name type="scientific">Colletotrichum chrysophilum</name>
    <dbReference type="NCBI Taxonomy" id="1836956"/>
    <lineage>
        <taxon>Eukaryota</taxon>
        <taxon>Fungi</taxon>
        <taxon>Dikarya</taxon>
        <taxon>Ascomycota</taxon>
        <taxon>Pezizomycotina</taxon>
        <taxon>Sordariomycetes</taxon>
        <taxon>Hypocreomycetidae</taxon>
        <taxon>Glomerellales</taxon>
        <taxon>Glomerellaceae</taxon>
        <taxon>Colletotrichum</taxon>
        <taxon>Colletotrichum gloeosporioides species complex</taxon>
    </lineage>
</organism>
<accession>A0AAD9AQ69</accession>
<sequence length="44" mass="4402">MACGILRKNLGESKCAPSATLAMASTALSGAQAPWPGVHKAFSA</sequence>
<proteinExistence type="predicted"/>